<dbReference type="AlphaFoldDB" id="R7Q3Q1"/>
<reference evidence="3" key="1">
    <citation type="journal article" date="2013" name="Proc. Natl. Acad. Sci. U.S.A.">
        <title>Genome structure and metabolic features in the red seaweed Chondrus crispus shed light on evolution of the Archaeplastida.</title>
        <authorList>
            <person name="Collen J."/>
            <person name="Porcel B."/>
            <person name="Carre W."/>
            <person name="Ball S.G."/>
            <person name="Chaparro C."/>
            <person name="Tonon T."/>
            <person name="Barbeyron T."/>
            <person name="Michel G."/>
            <person name="Noel B."/>
            <person name="Valentin K."/>
            <person name="Elias M."/>
            <person name="Artiguenave F."/>
            <person name="Arun A."/>
            <person name="Aury J.M."/>
            <person name="Barbosa-Neto J.F."/>
            <person name="Bothwell J.H."/>
            <person name="Bouget F.Y."/>
            <person name="Brillet L."/>
            <person name="Cabello-Hurtado F."/>
            <person name="Capella-Gutierrez S."/>
            <person name="Charrier B."/>
            <person name="Cladiere L."/>
            <person name="Cock J.M."/>
            <person name="Coelho S.M."/>
            <person name="Colleoni C."/>
            <person name="Czjzek M."/>
            <person name="Da Silva C."/>
            <person name="Delage L."/>
            <person name="Denoeud F."/>
            <person name="Deschamps P."/>
            <person name="Dittami S.M."/>
            <person name="Gabaldon T."/>
            <person name="Gachon C.M."/>
            <person name="Groisillier A."/>
            <person name="Herve C."/>
            <person name="Jabbari K."/>
            <person name="Katinka M."/>
            <person name="Kloareg B."/>
            <person name="Kowalczyk N."/>
            <person name="Labadie K."/>
            <person name="Leblanc C."/>
            <person name="Lopez P.J."/>
            <person name="McLachlan D.H."/>
            <person name="Meslet-Cladiere L."/>
            <person name="Moustafa A."/>
            <person name="Nehr Z."/>
            <person name="Nyvall Collen P."/>
            <person name="Panaud O."/>
            <person name="Partensky F."/>
            <person name="Poulain J."/>
            <person name="Rensing S.A."/>
            <person name="Rousvoal S."/>
            <person name="Samson G."/>
            <person name="Symeonidi A."/>
            <person name="Weissenbach J."/>
            <person name="Zambounis A."/>
            <person name="Wincker P."/>
            <person name="Boyen C."/>
        </authorList>
    </citation>
    <scope>NUCLEOTIDE SEQUENCE [LARGE SCALE GENOMIC DNA]</scope>
    <source>
        <strain evidence="3">cv. Stackhouse</strain>
    </source>
</reference>
<dbReference type="STRING" id="2769.R7Q3Q1"/>
<dbReference type="InterPro" id="IPR007849">
    <property type="entry name" value="ATP10"/>
</dbReference>
<evidence type="ECO:0000313" key="3">
    <source>
        <dbReference type="Proteomes" id="UP000012073"/>
    </source>
</evidence>
<evidence type="ECO:0000313" key="2">
    <source>
        <dbReference type="EMBL" id="CDF33162.1"/>
    </source>
</evidence>
<dbReference type="GO" id="GO:0033615">
    <property type="term" value="P:mitochondrial proton-transporting ATP synthase complex assembly"/>
    <property type="evidence" value="ECO:0007669"/>
    <property type="project" value="TreeGrafter"/>
</dbReference>
<protein>
    <submittedName>
        <fullName evidence="2">Uncharacterized protein</fullName>
    </submittedName>
</protein>
<proteinExistence type="predicted"/>
<name>R7Q3Q1_CHOCR</name>
<dbReference type="GO" id="GO:0005743">
    <property type="term" value="C:mitochondrial inner membrane"/>
    <property type="evidence" value="ECO:0007669"/>
    <property type="project" value="TreeGrafter"/>
</dbReference>
<dbReference type="PhylomeDB" id="R7Q3Q1"/>
<dbReference type="RefSeq" id="XP_005712965.1">
    <property type="nucleotide sequence ID" value="XM_005712908.1"/>
</dbReference>
<dbReference type="KEGG" id="ccp:CHC_T00002011001"/>
<dbReference type="OrthoDB" id="17089at2759"/>
<accession>R7Q3Q1</accession>
<dbReference type="PANTHER" id="PTHR28106:SF1">
    <property type="entry name" value="MITOCHONDRIAL ATPASE COMPLEX SUBUNIT ATP10"/>
    <property type="match status" value="1"/>
</dbReference>
<gene>
    <name evidence="2" type="ORF">CHC_T00002011001</name>
</gene>
<dbReference type="Proteomes" id="UP000012073">
    <property type="component" value="Unassembled WGS sequence"/>
</dbReference>
<keyword evidence="3" id="KW-1185">Reference proteome</keyword>
<dbReference type="EMBL" id="HG001635">
    <property type="protein sequence ID" value="CDF33162.1"/>
    <property type="molecule type" value="Genomic_DNA"/>
</dbReference>
<feature type="compositionally biased region" description="Basic and acidic residues" evidence="1">
    <location>
        <begin position="69"/>
        <end position="80"/>
    </location>
</feature>
<dbReference type="Gramene" id="CDF33162">
    <property type="protein sequence ID" value="CDF33162"/>
    <property type="gene ID" value="CHC_T00002011001"/>
</dbReference>
<dbReference type="Pfam" id="PF05176">
    <property type="entry name" value="ATP-synt_10"/>
    <property type="match status" value="1"/>
</dbReference>
<dbReference type="GeneID" id="17320675"/>
<dbReference type="PANTHER" id="PTHR28106">
    <property type="entry name" value="MITOCHONDRIAL ATPASE COMPLEX SUBUNIT ATP10"/>
    <property type="match status" value="1"/>
</dbReference>
<feature type="region of interest" description="Disordered" evidence="1">
    <location>
        <begin position="65"/>
        <end position="91"/>
    </location>
</feature>
<organism evidence="2 3">
    <name type="scientific">Chondrus crispus</name>
    <name type="common">Carrageen Irish moss</name>
    <name type="synonym">Polymorpha crispa</name>
    <dbReference type="NCBI Taxonomy" id="2769"/>
    <lineage>
        <taxon>Eukaryota</taxon>
        <taxon>Rhodophyta</taxon>
        <taxon>Florideophyceae</taxon>
        <taxon>Rhodymeniophycidae</taxon>
        <taxon>Gigartinales</taxon>
        <taxon>Gigartinaceae</taxon>
        <taxon>Chondrus</taxon>
    </lineage>
</organism>
<sequence length="277" mass="31443">MWRHVLPRSWSAVPIARHLHRVPRHHGLIQQRQALHAFSSWQPLAQHMSPNRILRSTAWRANHLSTDTSRGEKLHPDRKQSSQAQASKSRLTEDIKEYKARVASGKTASFDPVPIPVESASVFPRIKTTSLSTKRIVIHDKAMKNSVTLVLVAFRSFADDQLQSWKNTFVKDLPQDSVQWYDVTINESFGAQALSGFIQRLQRGRTDPALHDFYVAFNSKAREPLEALLPSRNRMFGYVLLLDPQARVRFRASGMATEPGLQAMISCAKEILSEDGR</sequence>
<evidence type="ECO:0000256" key="1">
    <source>
        <dbReference type="SAM" id="MobiDB-lite"/>
    </source>
</evidence>